<evidence type="ECO:0000313" key="2">
    <source>
        <dbReference type="EMBL" id="QDL94585.1"/>
    </source>
</evidence>
<dbReference type="Pfam" id="PF01471">
    <property type="entry name" value="PG_binding_1"/>
    <property type="match status" value="1"/>
</dbReference>
<keyword evidence="2" id="KW-0614">Plasmid</keyword>
<organism evidence="2 3">
    <name type="scientific">Paroceanicella profunda</name>
    <dbReference type="NCBI Taxonomy" id="2579971"/>
    <lineage>
        <taxon>Bacteria</taxon>
        <taxon>Pseudomonadati</taxon>
        <taxon>Pseudomonadota</taxon>
        <taxon>Alphaproteobacteria</taxon>
        <taxon>Rhodobacterales</taxon>
        <taxon>Paracoccaceae</taxon>
        <taxon>Paroceanicella</taxon>
    </lineage>
</organism>
<dbReference type="SUPFAM" id="SSF47090">
    <property type="entry name" value="PGBD-like"/>
    <property type="match status" value="1"/>
</dbReference>
<dbReference type="OrthoDB" id="5395100at2"/>
<dbReference type="RefSeq" id="WP_138577024.1">
    <property type="nucleotide sequence ID" value="NZ_CP040821.1"/>
</dbReference>
<keyword evidence="3" id="KW-1185">Reference proteome</keyword>
<proteinExistence type="predicted"/>
<reference evidence="2 3" key="1">
    <citation type="submission" date="2019-06" db="EMBL/GenBank/DDBJ databases">
        <title>Genome sequence of Rhodobacteraceae bacterium D4M1.</title>
        <authorList>
            <person name="Cao J."/>
        </authorList>
    </citation>
    <scope>NUCLEOTIDE SEQUENCE [LARGE SCALE GENOMIC DNA]</scope>
    <source>
        <strain evidence="2 3">D4M1</strain>
        <plasmid evidence="3">pd4m1c</plasmid>
    </source>
</reference>
<dbReference type="Gene3D" id="1.10.101.10">
    <property type="entry name" value="PGBD-like superfamily/PGBD"/>
    <property type="match status" value="1"/>
</dbReference>
<dbReference type="AlphaFoldDB" id="A0A5B8G1P2"/>
<dbReference type="Proteomes" id="UP000305888">
    <property type="component" value="Plasmid pD4M1C"/>
</dbReference>
<dbReference type="EMBL" id="CP040821">
    <property type="protein sequence ID" value="QDL94585.1"/>
    <property type="molecule type" value="Genomic_DNA"/>
</dbReference>
<dbReference type="InterPro" id="IPR002477">
    <property type="entry name" value="Peptidoglycan-bd-like"/>
</dbReference>
<gene>
    <name evidence="2" type="ORF">FDP22_22180</name>
</gene>
<evidence type="ECO:0000313" key="3">
    <source>
        <dbReference type="Proteomes" id="UP000305888"/>
    </source>
</evidence>
<feature type="domain" description="Peptidoglycan binding-like" evidence="1">
    <location>
        <begin position="374"/>
        <end position="426"/>
    </location>
</feature>
<protein>
    <recommendedName>
        <fullName evidence="1">Peptidoglycan binding-like domain-containing protein</fullName>
    </recommendedName>
</protein>
<dbReference type="KEGG" id="ppru:FDP22_22180"/>
<name>A0A5B8G1P2_9RHOB</name>
<evidence type="ECO:0000259" key="1">
    <source>
        <dbReference type="Pfam" id="PF01471"/>
    </source>
</evidence>
<dbReference type="InterPro" id="IPR036366">
    <property type="entry name" value="PGBDSf"/>
</dbReference>
<dbReference type="InterPro" id="IPR036365">
    <property type="entry name" value="PGBD-like_sf"/>
</dbReference>
<sequence>MTFEERQALISAAELPVMRRRRAGADPVEHRALGAVLRRIRALRDTVEAAPAAAVDDAALVETLADSLAGAVAALRSRPFDSALGAYQGVLDRLGAAAAQALAGGRHLPDPAAHPEEPGPAADDAVAVAPPVADRLEALYASCRPDPARLAEIDRFYVGPLLRNRALYEQLGARLDIPWWFIGVIHGLEAGFSLETHLHNGDPLSARTVHHPARRPAEGQPPFTWMESAVDALTLEGLAGLEDWPLGAMLDRMERYNGLGYRTRGLASPYLWSFSNHYRSGKFVADGRFDPDAVSAQCGGAVLLRRLEETGAVQTGRPLDPGAGAVAGLVARLAPAGVAAEPGFPAPLARVVSAELSFPGEIARGRKDKGSRRDVARVQEWCSFHGARTDIDGEFGGATEAAVIAFQAQAGLPRTGVVDERVWAALTAPMHRALAVPALPSGAGIYEAALAVARQHLAEHPVEFTVKGQGNCGPWVRLYMHGAQGDAQPWCAGFVSHVLAQAGHALGEGAPIPRQVGVDALVADAKAGGRFVAETELGSAARRAGRLRPGVLFCVRASAQDWTHVGFLTGMAADSFETIEGNTNDEGSREGVEVCARTRGWPGRDFVLLA</sequence>
<accession>A0A5B8G1P2</accession>
<geneLocation type="plasmid" evidence="3">
    <name>pd4m1c</name>
</geneLocation>